<evidence type="ECO:0000313" key="3">
    <source>
        <dbReference type="EMBL" id="SET56308.1"/>
    </source>
</evidence>
<feature type="transmembrane region" description="Helical" evidence="1">
    <location>
        <begin position="144"/>
        <end position="173"/>
    </location>
</feature>
<dbReference type="EMBL" id="FOIB01000002">
    <property type="protein sequence ID" value="SET56308.1"/>
    <property type="molecule type" value="Genomic_DNA"/>
</dbReference>
<evidence type="ECO:0000313" key="2">
    <source>
        <dbReference type="EMBL" id="GEN06186.1"/>
    </source>
</evidence>
<organism evidence="2 5">
    <name type="scientific">Myxococcus fulvus</name>
    <dbReference type="NCBI Taxonomy" id="33"/>
    <lineage>
        <taxon>Bacteria</taxon>
        <taxon>Pseudomonadati</taxon>
        <taxon>Myxococcota</taxon>
        <taxon>Myxococcia</taxon>
        <taxon>Myxococcales</taxon>
        <taxon>Cystobacterineae</taxon>
        <taxon>Myxococcaceae</taxon>
        <taxon>Myxococcus</taxon>
    </lineage>
</organism>
<dbReference type="STRING" id="1334629.MFUL124B02_34760"/>
<sequence length="268" mass="29640">MSARGVLRALPTMLRVGFAESIAYRAEMFVWVLSTTMPLVNMVLWMAVSKDAPVGNYGQVDFVSYFLATFAVRQLTSAWAAWLINWEVKQGTLAMRLLRPVSPLWAYASENVAGFPMRVVVAVPVVLVSVALVGADKAVPQHAWGWALFIIAVLGGWAITFLANVAIGALSLFMDSSQKMMEVWMVLFFVCSGYMYPVELLPEGLRTLIDWLPFRYQMGLPVELMTSAHDLPTALGLLARQWAWVLGMGVLAVTLWKQGVKRFAAFGG</sequence>
<dbReference type="OrthoDB" id="8582979at2"/>
<protein>
    <submittedName>
        <fullName evidence="2">ABC transporter permease</fullName>
    </submittedName>
    <submittedName>
        <fullName evidence="3">ABC-2 type transport system permease protein</fullName>
    </submittedName>
</protein>
<dbReference type="InterPro" id="IPR010390">
    <property type="entry name" value="ABC-2_transporter-like"/>
</dbReference>
<dbReference type="RefSeq" id="WP_074950974.1">
    <property type="nucleotide sequence ID" value="NZ_BJXR01000014.1"/>
</dbReference>
<dbReference type="EMBL" id="BJXR01000014">
    <property type="protein sequence ID" value="GEN06186.1"/>
    <property type="molecule type" value="Genomic_DNA"/>
</dbReference>
<reference evidence="3 4" key="1">
    <citation type="submission" date="2016-10" db="EMBL/GenBank/DDBJ databases">
        <authorList>
            <person name="Varghese N."/>
            <person name="Submissions S."/>
        </authorList>
    </citation>
    <scope>NUCLEOTIDE SEQUENCE [LARGE SCALE GENOMIC DNA]</scope>
    <source>
        <strain evidence="3 4">DSM 16525</strain>
    </source>
</reference>
<keyword evidence="1" id="KW-1133">Transmembrane helix</keyword>
<evidence type="ECO:0000313" key="5">
    <source>
        <dbReference type="Proteomes" id="UP000321514"/>
    </source>
</evidence>
<gene>
    <name evidence="2" type="ORF">MFU01_12230</name>
    <name evidence="3" type="ORF">SAMN05443572_102702</name>
</gene>
<dbReference type="AlphaFoldDB" id="A0A511SWA7"/>
<name>A0A511SWA7_MYXFU</name>
<keyword evidence="4" id="KW-1185">Reference proteome</keyword>
<feature type="transmembrane region" description="Helical" evidence="1">
    <location>
        <begin position="180"/>
        <end position="198"/>
    </location>
</feature>
<feature type="transmembrane region" description="Helical" evidence="1">
    <location>
        <begin position="63"/>
        <end position="84"/>
    </location>
</feature>
<evidence type="ECO:0000256" key="1">
    <source>
        <dbReference type="SAM" id="Phobius"/>
    </source>
</evidence>
<dbReference type="PANTHER" id="PTHR36832:SF1">
    <property type="entry name" value="SLR1174 PROTEIN"/>
    <property type="match status" value="1"/>
</dbReference>
<keyword evidence="1" id="KW-0812">Transmembrane</keyword>
<proteinExistence type="predicted"/>
<feature type="transmembrane region" description="Helical" evidence="1">
    <location>
        <begin position="104"/>
        <end position="132"/>
    </location>
</feature>
<keyword evidence="1" id="KW-0472">Membrane</keyword>
<dbReference type="PANTHER" id="PTHR36832">
    <property type="entry name" value="SLR1174 PROTEIN-RELATED"/>
    <property type="match status" value="1"/>
</dbReference>
<reference evidence="2 5" key="2">
    <citation type="submission" date="2019-07" db="EMBL/GenBank/DDBJ databases">
        <title>Whole genome shotgun sequence of Myxococcus fulvus NBRC 100333.</title>
        <authorList>
            <person name="Hosoyama A."/>
            <person name="Uohara A."/>
            <person name="Ohji S."/>
            <person name="Ichikawa N."/>
        </authorList>
    </citation>
    <scope>NUCLEOTIDE SEQUENCE [LARGE SCALE GENOMIC DNA]</scope>
    <source>
        <strain evidence="2 5">NBRC 100333</strain>
    </source>
</reference>
<comment type="caution">
    <text evidence="2">The sequence shown here is derived from an EMBL/GenBank/DDBJ whole genome shotgun (WGS) entry which is preliminary data.</text>
</comment>
<dbReference type="Proteomes" id="UP000183760">
    <property type="component" value="Unassembled WGS sequence"/>
</dbReference>
<evidence type="ECO:0000313" key="4">
    <source>
        <dbReference type="Proteomes" id="UP000183760"/>
    </source>
</evidence>
<dbReference type="Pfam" id="PF06182">
    <property type="entry name" value="ABC2_membrane_6"/>
    <property type="match status" value="1"/>
</dbReference>
<accession>A0A511SWA7</accession>
<feature type="transmembrane region" description="Helical" evidence="1">
    <location>
        <begin position="234"/>
        <end position="256"/>
    </location>
</feature>
<dbReference type="Proteomes" id="UP000321514">
    <property type="component" value="Unassembled WGS sequence"/>
</dbReference>
<feature type="transmembrane region" description="Helical" evidence="1">
    <location>
        <begin position="28"/>
        <end position="48"/>
    </location>
</feature>